<name>A0A815GHC7_ADIRI</name>
<dbReference type="EMBL" id="CAJNOR010002770">
    <property type="protein sequence ID" value="CAF1338861.1"/>
    <property type="molecule type" value="Genomic_DNA"/>
</dbReference>
<evidence type="ECO:0000313" key="3">
    <source>
        <dbReference type="Proteomes" id="UP000663828"/>
    </source>
</evidence>
<proteinExistence type="predicted"/>
<keyword evidence="3" id="KW-1185">Reference proteome</keyword>
<reference evidence="2" key="1">
    <citation type="submission" date="2021-02" db="EMBL/GenBank/DDBJ databases">
        <authorList>
            <person name="Nowell W R."/>
        </authorList>
    </citation>
    <scope>NUCLEOTIDE SEQUENCE</scope>
</reference>
<comment type="caution">
    <text evidence="2">The sequence shown here is derived from an EMBL/GenBank/DDBJ whole genome shotgun (WGS) entry which is preliminary data.</text>
</comment>
<evidence type="ECO:0000313" key="1">
    <source>
        <dbReference type="EMBL" id="CAF1216996.1"/>
    </source>
</evidence>
<organism evidence="2 3">
    <name type="scientific">Adineta ricciae</name>
    <name type="common">Rotifer</name>
    <dbReference type="NCBI Taxonomy" id="249248"/>
    <lineage>
        <taxon>Eukaryota</taxon>
        <taxon>Metazoa</taxon>
        <taxon>Spiralia</taxon>
        <taxon>Gnathifera</taxon>
        <taxon>Rotifera</taxon>
        <taxon>Eurotatoria</taxon>
        <taxon>Bdelloidea</taxon>
        <taxon>Adinetida</taxon>
        <taxon>Adinetidae</taxon>
        <taxon>Adineta</taxon>
    </lineage>
</organism>
<dbReference type="Gene3D" id="3.40.50.1110">
    <property type="entry name" value="SGNH hydrolase"/>
    <property type="match status" value="1"/>
</dbReference>
<dbReference type="SUPFAM" id="SSF52266">
    <property type="entry name" value="SGNH hydrolase"/>
    <property type="match status" value="1"/>
</dbReference>
<sequence>MFEPLKFMHFPIRISSAIQNKLPNEAKCRQMTELTRVTIKEAAAEANIGYIAVSGVFHGHETFSADPLILDLFDRSAAHPNQKCYAKIEEMIANYLQAE</sequence>
<dbReference type="EMBL" id="CAJNOJ010000158">
    <property type="protein sequence ID" value="CAF1216996.1"/>
    <property type="molecule type" value="Genomic_DNA"/>
</dbReference>
<evidence type="ECO:0000313" key="2">
    <source>
        <dbReference type="EMBL" id="CAF1338861.1"/>
    </source>
</evidence>
<gene>
    <name evidence="1" type="ORF">EDS130_LOCUS26201</name>
    <name evidence="2" type="ORF">XAT740_LOCUS30842</name>
</gene>
<protein>
    <submittedName>
        <fullName evidence="2">Uncharacterized protein</fullName>
    </submittedName>
</protein>
<dbReference type="InterPro" id="IPR036514">
    <property type="entry name" value="SGNH_hydro_sf"/>
</dbReference>
<dbReference type="Proteomes" id="UP000663828">
    <property type="component" value="Unassembled WGS sequence"/>
</dbReference>
<accession>A0A815GHC7</accession>
<dbReference type="AlphaFoldDB" id="A0A815GHC7"/>
<dbReference type="Proteomes" id="UP000663852">
    <property type="component" value="Unassembled WGS sequence"/>
</dbReference>